<dbReference type="Proteomes" id="UP000190037">
    <property type="component" value="Unassembled WGS sequence"/>
</dbReference>
<name>A0A1T3NTC3_9ACTN</name>
<dbReference type="InterPro" id="IPR050638">
    <property type="entry name" value="AA-Vitamin_Transporters"/>
</dbReference>
<feature type="compositionally biased region" description="Basic and acidic residues" evidence="6">
    <location>
        <begin position="34"/>
        <end position="54"/>
    </location>
</feature>
<keyword evidence="10" id="KW-1185">Reference proteome</keyword>
<evidence type="ECO:0000256" key="4">
    <source>
        <dbReference type="ARBA" id="ARBA00022989"/>
    </source>
</evidence>
<feature type="region of interest" description="Disordered" evidence="6">
    <location>
        <begin position="1"/>
        <end position="54"/>
    </location>
</feature>
<evidence type="ECO:0000256" key="6">
    <source>
        <dbReference type="SAM" id="MobiDB-lite"/>
    </source>
</evidence>
<feature type="transmembrane region" description="Helical" evidence="7">
    <location>
        <begin position="200"/>
        <end position="217"/>
    </location>
</feature>
<evidence type="ECO:0000256" key="1">
    <source>
        <dbReference type="ARBA" id="ARBA00004141"/>
    </source>
</evidence>
<dbReference type="InterPro" id="IPR037185">
    <property type="entry name" value="EmrE-like"/>
</dbReference>
<feature type="domain" description="EamA" evidence="8">
    <location>
        <begin position="200"/>
        <end position="333"/>
    </location>
</feature>
<feature type="transmembrane region" description="Helical" evidence="7">
    <location>
        <begin position="86"/>
        <end position="105"/>
    </location>
</feature>
<feature type="transmembrane region" description="Helical" evidence="7">
    <location>
        <begin position="145"/>
        <end position="164"/>
    </location>
</feature>
<evidence type="ECO:0000313" key="9">
    <source>
        <dbReference type="EMBL" id="OPC80005.1"/>
    </source>
</evidence>
<dbReference type="Pfam" id="PF00892">
    <property type="entry name" value="EamA"/>
    <property type="match status" value="2"/>
</dbReference>
<feature type="compositionally biased region" description="Polar residues" evidence="6">
    <location>
        <begin position="1"/>
        <end position="13"/>
    </location>
</feature>
<gene>
    <name evidence="9" type="ORF">B4N89_02725</name>
</gene>
<keyword evidence="4 7" id="KW-1133">Transmembrane helix</keyword>
<comment type="similarity">
    <text evidence="2">Belongs to the EamA transporter family.</text>
</comment>
<feature type="transmembrane region" description="Helical" evidence="7">
    <location>
        <begin position="60"/>
        <end position="80"/>
    </location>
</feature>
<comment type="caution">
    <text evidence="9">The sequence shown here is derived from an EMBL/GenBank/DDBJ whole genome shotgun (WGS) entry which is preliminary data.</text>
</comment>
<sequence length="335" mass="35006">MTAANTTQDSTRAGRQDAAPGDRSAPTAVGRPPGRTERETGREPGREPGRERRRDAVGRAVAPLFVLLWSSGFIVAAIGVDAAPPLLLMFFRFVLAGALLGAFALAVRAPWPRGRRLVHVMVAGLLFQAVQFGALYTALSLGMSAAVAALVQGLNPVLIALLAGRVLGERVSVRQWLGFGLGTIGVVLAVSGPAGTSIPALALAVVGLLGLSVGTVYQKRYVQDVDLRTGTAVQFLVSAPFIGLGSLLFETPHIGAWGPFLGTLAWMVLVNSIGVFTLLNLMLRRSSASRVGTLFFLTPAATALLAWLLLDQSLRVTTLAGIAIGGVGVLLANRD</sequence>
<keyword evidence="3 7" id="KW-0812">Transmembrane</keyword>
<keyword evidence="5 7" id="KW-0472">Membrane</keyword>
<feature type="transmembrane region" description="Helical" evidence="7">
    <location>
        <begin position="229"/>
        <end position="249"/>
    </location>
</feature>
<evidence type="ECO:0000256" key="5">
    <source>
        <dbReference type="ARBA" id="ARBA00023136"/>
    </source>
</evidence>
<dbReference type="PANTHER" id="PTHR32322">
    <property type="entry name" value="INNER MEMBRANE TRANSPORTER"/>
    <property type="match status" value="1"/>
</dbReference>
<dbReference type="EMBL" id="MWQN01000001">
    <property type="protein sequence ID" value="OPC80005.1"/>
    <property type="molecule type" value="Genomic_DNA"/>
</dbReference>
<protein>
    <submittedName>
        <fullName evidence="9">EamA family transporter</fullName>
    </submittedName>
</protein>
<feature type="transmembrane region" description="Helical" evidence="7">
    <location>
        <begin position="316"/>
        <end position="333"/>
    </location>
</feature>
<dbReference type="GO" id="GO:0016020">
    <property type="term" value="C:membrane"/>
    <property type="evidence" value="ECO:0007669"/>
    <property type="project" value="UniProtKB-SubCell"/>
</dbReference>
<dbReference type="Gene3D" id="1.10.3730.20">
    <property type="match status" value="1"/>
</dbReference>
<feature type="transmembrane region" description="Helical" evidence="7">
    <location>
        <begin position="255"/>
        <end position="279"/>
    </location>
</feature>
<dbReference type="SUPFAM" id="SSF103481">
    <property type="entry name" value="Multidrug resistance efflux transporter EmrE"/>
    <property type="match status" value="2"/>
</dbReference>
<reference evidence="9 10" key="1">
    <citation type="submission" date="2017-03" db="EMBL/GenBank/DDBJ databases">
        <title>Draft genome sequence of Streptomyces scabrisporus NF3, endophyte isolated from Amphipterygium adstringens.</title>
        <authorList>
            <person name="Vazquez M."/>
            <person name="Ceapa C.D."/>
            <person name="Rodriguez Luna D."/>
            <person name="Sanchez Esquivel S."/>
        </authorList>
    </citation>
    <scope>NUCLEOTIDE SEQUENCE [LARGE SCALE GENOMIC DNA]</scope>
    <source>
        <strain evidence="9 10">NF3</strain>
    </source>
</reference>
<feature type="domain" description="EamA" evidence="8">
    <location>
        <begin position="64"/>
        <end position="190"/>
    </location>
</feature>
<evidence type="ECO:0000313" key="10">
    <source>
        <dbReference type="Proteomes" id="UP000190037"/>
    </source>
</evidence>
<dbReference type="STRING" id="159449.B4N89_02725"/>
<evidence type="ECO:0000256" key="3">
    <source>
        <dbReference type="ARBA" id="ARBA00022692"/>
    </source>
</evidence>
<feature type="transmembrane region" description="Helical" evidence="7">
    <location>
        <begin position="117"/>
        <end position="139"/>
    </location>
</feature>
<feature type="transmembrane region" description="Helical" evidence="7">
    <location>
        <begin position="291"/>
        <end position="310"/>
    </location>
</feature>
<proteinExistence type="inferred from homology"/>
<dbReference type="AlphaFoldDB" id="A0A1T3NTC3"/>
<dbReference type="PANTHER" id="PTHR32322:SF2">
    <property type="entry name" value="EAMA DOMAIN-CONTAINING PROTEIN"/>
    <property type="match status" value="1"/>
</dbReference>
<evidence type="ECO:0000256" key="7">
    <source>
        <dbReference type="SAM" id="Phobius"/>
    </source>
</evidence>
<accession>A0A1T3NTC3</accession>
<evidence type="ECO:0000259" key="8">
    <source>
        <dbReference type="Pfam" id="PF00892"/>
    </source>
</evidence>
<dbReference type="InterPro" id="IPR000620">
    <property type="entry name" value="EamA_dom"/>
</dbReference>
<feature type="transmembrane region" description="Helical" evidence="7">
    <location>
        <begin position="176"/>
        <end position="194"/>
    </location>
</feature>
<evidence type="ECO:0000256" key="2">
    <source>
        <dbReference type="ARBA" id="ARBA00007362"/>
    </source>
</evidence>
<comment type="subcellular location">
    <subcellularLocation>
        <location evidence="1">Membrane</location>
        <topology evidence="1">Multi-pass membrane protein</topology>
    </subcellularLocation>
</comment>
<organism evidence="9 10">
    <name type="scientific">Embleya scabrispora</name>
    <dbReference type="NCBI Taxonomy" id="159449"/>
    <lineage>
        <taxon>Bacteria</taxon>
        <taxon>Bacillati</taxon>
        <taxon>Actinomycetota</taxon>
        <taxon>Actinomycetes</taxon>
        <taxon>Kitasatosporales</taxon>
        <taxon>Streptomycetaceae</taxon>
        <taxon>Embleya</taxon>
    </lineage>
</organism>